<sequence length="222" mass="25544">MLLDSGSKRSYVTMQLDSKLKLSERTPDDLCFWEQRGEEKEFEVYQLGIRNKRDLQSLLEIEILDTDLISGISLRVVSLFKFSAAETTLLKTFRYLKGREKKYVKIEESENNAIVVFKFQKPSHIILLQTCFVIAQSRSKTKSERILIDSGSKRSYVTMQLDNKLKPSVIRKERLTTYAFGRKDGGRKGIRSLPAGNRNKRDLQSLLEIEILDTDLISGISL</sequence>
<name>A0AAV4QDP6_CAEEX</name>
<reference evidence="1 2" key="1">
    <citation type="submission" date="2021-06" db="EMBL/GenBank/DDBJ databases">
        <title>Caerostris extrusa draft genome.</title>
        <authorList>
            <person name="Kono N."/>
            <person name="Arakawa K."/>
        </authorList>
    </citation>
    <scope>NUCLEOTIDE SEQUENCE [LARGE SCALE GENOMIC DNA]</scope>
</reference>
<proteinExistence type="predicted"/>
<dbReference type="AlphaFoldDB" id="A0AAV4QDP6"/>
<keyword evidence="2" id="KW-1185">Reference proteome</keyword>
<dbReference type="EMBL" id="BPLR01006109">
    <property type="protein sequence ID" value="GIY07447.1"/>
    <property type="molecule type" value="Genomic_DNA"/>
</dbReference>
<organism evidence="1 2">
    <name type="scientific">Caerostris extrusa</name>
    <name type="common">Bark spider</name>
    <name type="synonym">Caerostris bankana</name>
    <dbReference type="NCBI Taxonomy" id="172846"/>
    <lineage>
        <taxon>Eukaryota</taxon>
        <taxon>Metazoa</taxon>
        <taxon>Ecdysozoa</taxon>
        <taxon>Arthropoda</taxon>
        <taxon>Chelicerata</taxon>
        <taxon>Arachnida</taxon>
        <taxon>Araneae</taxon>
        <taxon>Araneomorphae</taxon>
        <taxon>Entelegynae</taxon>
        <taxon>Araneoidea</taxon>
        <taxon>Araneidae</taxon>
        <taxon>Caerostris</taxon>
    </lineage>
</organism>
<dbReference type="Proteomes" id="UP001054945">
    <property type="component" value="Unassembled WGS sequence"/>
</dbReference>
<evidence type="ECO:0008006" key="3">
    <source>
        <dbReference type="Google" id="ProtNLM"/>
    </source>
</evidence>
<accession>A0AAV4QDP6</accession>
<protein>
    <recommendedName>
        <fullName evidence="3">Peptidase aspartic putative domain-containing protein</fullName>
    </recommendedName>
</protein>
<evidence type="ECO:0000313" key="1">
    <source>
        <dbReference type="EMBL" id="GIY07447.1"/>
    </source>
</evidence>
<gene>
    <name evidence="1" type="ORF">CEXT_408701</name>
</gene>
<comment type="caution">
    <text evidence="1">The sequence shown here is derived from an EMBL/GenBank/DDBJ whole genome shotgun (WGS) entry which is preliminary data.</text>
</comment>
<evidence type="ECO:0000313" key="2">
    <source>
        <dbReference type="Proteomes" id="UP001054945"/>
    </source>
</evidence>